<dbReference type="Pfam" id="PF07637">
    <property type="entry name" value="PSD5"/>
    <property type="match status" value="1"/>
</dbReference>
<dbReference type="InterPro" id="IPR013039">
    <property type="entry name" value="DUF1588"/>
</dbReference>
<dbReference type="Pfam" id="PF07631">
    <property type="entry name" value="PSD4"/>
    <property type="match status" value="1"/>
</dbReference>
<dbReference type="InterPro" id="IPR013042">
    <property type="entry name" value="DUF1592"/>
</dbReference>
<dbReference type="PROSITE" id="PS51257">
    <property type="entry name" value="PROKAR_LIPOPROTEIN"/>
    <property type="match status" value="1"/>
</dbReference>
<feature type="domain" description="DUF1587" evidence="3">
    <location>
        <begin position="78"/>
        <end position="140"/>
    </location>
</feature>
<gene>
    <name evidence="7" type="ORF">O0S08_28695</name>
</gene>
<organism evidence="7 8">
    <name type="scientific">Nannocystis punicea</name>
    <dbReference type="NCBI Taxonomy" id="2995304"/>
    <lineage>
        <taxon>Bacteria</taxon>
        <taxon>Pseudomonadati</taxon>
        <taxon>Myxococcota</taxon>
        <taxon>Polyangia</taxon>
        <taxon>Nannocystales</taxon>
        <taxon>Nannocystaceae</taxon>
        <taxon>Nannocystis</taxon>
    </lineage>
</organism>
<evidence type="ECO:0000259" key="6">
    <source>
        <dbReference type="Pfam" id="PF07637"/>
    </source>
</evidence>
<sequence length="575" mass="62591">MVRLPRLGIAGALILLGSACYDDNSARDSDQAASSTGESAGTDAPTGTGEPTGSGGESDSDSGDAPEAFEPAEPVLPRLTATQYRNAIEHLLGPGLPGMPLEPDTNPYLFYNIGATTTFLSELGVQQYEEAADALSRAVFADQARREALVGCVPLSPGDGCVQNFLATFGRRAYRRPLTPDELGRWTDVAAQLAEGDAWRGLQFAVAGVLQSPHFLYRVELGEPDPGDPTRLRFTGWEMATRLSFLLWNGPPDDLLLDAAGRGDLHTDAGLTAEAQRLLDDPRARVALQEFFAQYLDLARLEHVSRDPARWPMFSPTMTASMRTEVQLLVDDLIHRNDGDIRQLFSTRRTFVNAELAALYGVAAEGASPITFVPVELPEDGPRAGILTLGAFLTMNAHETITSPTNRGKYLRERVLCQVIPPPPGDVDTDLGDDENMDAQTVREKLEQHQKDPICAGCHSIIDPPGFLFEHFDSIGGYRTLDNGYPVDATGNLDGMPLDGARDLAEALKTDPRVGRCIVNQLYRHATGRLPELSETPALEALEQRFIKADHRFKQLLLDLVVSEAFRTVAEETDA</sequence>
<proteinExistence type="predicted"/>
<evidence type="ECO:0000259" key="4">
    <source>
        <dbReference type="Pfam" id="PF07627"/>
    </source>
</evidence>
<evidence type="ECO:0000259" key="3">
    <source>
        <dbReference type="Pfam" id="PF07626"/>
    </source>
</evidence>
<dbReference type="InterPro" id="IPR013036">
    <property type="entry name" value="DUF1587"/>
</dbReference>
<accession>A0ABY7GTA2</accession>
<evidence type="ECO:0000259" key="5">
    <source>
        <dbReference type="Pfam" id="PF07631"/>
    </source>
</evidence>
<dbReference type="InterPro" id="IPR011478">
    <property type="entry name" value="DUF1585"/>
</dbReference>
<feature type="domain" description="DUF1588" evidence="4">
    <location>
        <begin position="383"/>
        <end position="480"/>
    </location>
</feature>
<reference evidence="7" key="1">
    <citation type="submission" date="2022-11" db="EMBL/GenBank/DDBJ databases">
        <title>Minimal conservation of predation-associated metabolite biosynthetic gene clusters underscores biosynthetic potential of Myxococcota including descriptions for ten novel species: Archangium lansinium sp. nov., Myxococcus landrumus sp. nov., Nannocystis bai.</title>
        <authorList>
            <person name="Ahearne A."/>
            <person name="Stevens C."/>
            <person name="Dowd S."/>
        </authorList>
    </citation>
    <scope>NUCLEOTIDE SEQUENCE</scope>
    <source>
        <strain evidence="7">Fl3</strain>
    </source>
</reference>
<name>A0ABY7GTA2_9BACT</name>
<feature type="region of interest" description="Disordered" evidence="1">
    <location>
        <begin position="24"/>
        <end position="76"/>
    </location>
</feature>
<feature type="domain" description="DUF1595" evidence="6">
    <location>
        <begin position="161"/>
        <end position="220"/>
    </location>
</feature>
<evidence type="ECO:0000313" key="7">
    <source>
        <dbReference type="EMBL" id="WAS90192.1"/>
    </source>
</evidence>
<dbReference type="RefSeq" id="WP_269032523.1">
    <property type="nucleotide sequence ID" value="NZ_CP114040.1"/>
</dbReference>
<evidence type="ECO:0000256" key="1">
    <source>
        <dbReference type="SAM" id="MobiDB-lite"/>
    </source>
</evidence>
<evidence type="ECO:0000313" key="8">
    <source>
        <dbReference type="Proteomes" id="UP001164459"/>
    </source>
</evidence>
<dbReference type="EMBL" id="CP114040">
    <property type="protein sequence ID" value="WAS90192.1"/>
    <property type="molecule type" value="Genomic_DNA"/>
</dbReference>
<dbReference type="Pfam" id="PF07627">
    <property type="entry name" value="PSCyt3"/>
    <property type="match status" value="1"/>
</dbReference>
<dbReference type="Pfam" id="PF07624">
    <property type="entry name" value="PSD2"/>
    <property type="match status" value="1"/>
</dbReference>
<feature type="domain" description="DUF1592" evidence="5">
    <location>
        <begin position="235"/>
        <end position="362"/>
    </location>
</feature>
<feature type="domain" description="DUF1585" evidence="2">
    <location>
        <begin position="494"/>
        <end position="566"/>
    </location>
</feature>
<dbReference type="InterPro" id="IPR013043">
    <property type="entry name" value="DUF1595"/>
</dbReference>
<evidence type="ECO:0000259" key="2">
    <source>
        <dbReference type="Pfam" id="PF07624"/>
    </source>
</evidence>
<keyword evidence="8" id="KW-1185">Reference proteome</keyword>
<protein>
    <submittedName>
        <fullName evidence="7">DUF1592 domain-containing protein</fullName>
    </submittedName>
</protein>
<dbReference type="Proteomes" id="UP001164459">
    <property type="component" value="Chromosome"/>
</dbReference>
<dbReference type="Pfam" id="PF07626">
    <property type="entry name" value="PSD3"/>
    <property type="match status" value="1"/>
</dbReference>